<dbReference type="GO" id="GO:1990817">
    <property type="term" value="F:poly(A) RNA polymerase activity"/>
    <property type="evidence" value="ECO:0007669"/>
    <property type="project" value="UniProtKB-EC"/>
</dbReference>
<evidence type="ECO:0000256" key="8">
    <source>
        <dbReference type="RuleBase" id="RU003953"/>
    </source>
</evidence>
<comment type="cofactor">
    <cofactor evidence="1">
        <name>Mg(2+)</name>
        <dbReference type="ChEBI" id="CHEBI:18420"/>
    </cofactor>
</comment>
<keyword evidence="3" id="KW-0819">tRNA processing</keyword>
<organism evidence="11 12">
    <name type="scientific">Ancylobacter amanitiformis</name>
    <dbReference type="NCBI Taxonomy" id="217069"/>
    <lineage>
        <taxon>Bacteria</taxon>
        <taxon>Pseudomonadati</taxon>
        <taxon>Pseudomonadota</taxon>
        <taxon>Alphaproteobacteria</taxon>
        <taxon>Hyphomicrobiales</taxon>
        <taxon>Xanthobacteraceae</taxon>
        <taxon>Ancylobacter</taxon>
    </lineage>
</organism>
<dbReference type="SUPFAM" id="SSF81301">
    <property type="entry name" value="Nucleotidyltransferase"/>
    <property type="match status" value="1"/>
</dbReference>
<sequence>MSAPTTSPPRNPLLDGRPGLVQVLDALDRDGEEARIVGGAVRDWLIGRGLRADIDIATTATPDEVMRRARAAGLKPIPTGIEHGTVTIVAQGEPYEVTTLREDVETDGRRARVVFGRSWAHDAARRDFTMNALYLTRAGDLIDLVGGAADAAAGRVRFIGDPDRRIREDYLRILRLFRFHAAYGRGSFDAAALAAAIRNREGLARLSRERVRAELMKLLVAPRAAPTLADMQGAGLLELVLGRAGAVETFARLVEVETALGRGPDAVRRLGALALRQGPDGERDALALREELRLSNAEAARLAAMAGPAPTPAMCEKGQKAFVYRMGREAFEDRALIAFARSRAPLDDAGWRALAALAAGWPLPEFPLRAADFLARGLLPGPALGAALKHAEEAWIEAGFPIGEDALATIVQASLKVAR</sequence>
<name>A0ABU0LLX7_9HYPH</name>
<evidence type="ECO:0000256" key="5">
    <source>
        <dbReference type="ARBA" id="ARBA00022723"/>
    </source>
</evidence>
<evidence type="ECO:0000256" key="6">
    <source>
        <dbReference type="ARBA" id="ARBA00022741"/>
    </source>
</evidence>
<keyword evidence="7" id="KW-0460">Magnesium</keyword>
<accession>A0ABU0LLX7</accession>
<evidence type="ECO:0000313" key="11">
    <source>
        <dbReference type="EMBL" id="MDQ0509706.1"/>
    </source>
</evidence>
<keyword evidence="4 11" id="KW-0548">Nucleotidyltransferase</keyword>
<dbReference type="RefSeq" id="WP_306888387.1">
    <property type="nucleotide sequence ID" value="NZ_JAUSVR010000001.1"/>
</dbReference>
<keyword evidence="2 8" id="KW-0808">Transferase</keyword>
<dbReference type="EMBL" id="JAUSVR010000001">
    <property type="protein sequence ID" value="MDQ0509706.1"/>
    <property type="molecule type" value="Genomic_DNA"/>
</dbReference>
<evidence type="ECO:0000256" key="2">
    <source>
        <dbReference type="ARBA" id="ARBA00022679"/>
    </source>
</evidence>
<reference evidence="11 12" key="1">
    <citation type="submission" date="2023-07" db="EMBL/GenBank/DDBJ databases">
        <title>Genomic Encyclopedia of Type Strains, Phase IV (KMG-IV): sequencing the most valuable type-strain genomes for metagenomic binning, comparative biology and taxonomic classification.</title>
        <authorList>
            <person name="Goeker M."/>
        </authorList>
    </citation>
    <scope>NUCLEOTIDE SEQUENCE [LARGE SCALE GENOMIC DNA]</scope>
    <source>
        <strain evidence="11 12">DSM 15561</strain>
    </source>
</reference>
<evidence type="ECO:0000256" key="1">
    <source>
        <dbReference type="ARBA" id="ARBA00001946"/>
    </source>
</evidence>
<evidence type="ECO:0000259" key="9">
    <source>
        <dbReference type="Pfam" id="PF01743"/>
    </source>
</evidence>
<dbReference type="InterPro" id="IPR032828">
    <property type="entry name" value="PolyA_RNA-bd"/>
</dbReference>
<proteinExistence type="inferred from homology"/>
<evidence type="ECO:0000256" key="4">
    <source>
        <dbReference type="ARBA" id="ARBA00022695"/>
    </source>
</evidence>
<dbReference type="SUPFAM" id="SSF81891">
    <property type="entry name" value="Poly A polymerase C-terminal region-like"/>
    <property type="match status" value="1"/>
</dbReference>
<evidence type="ECO:0000259" key="10">
    <source>
        <dbReference type="Pfam" id="PF12627"/>
    </source>
</evidence>
<dbReference type="Pfam" id="PF12627">
    <property type="entry name" value="PolyA_pol_RNAbd"/>
    <property type="match status" value="1"/>
</dbReference>
<comment type="similarity">
    <text evidence="8">Belongs to the tRNA nucleotidyltransferase/poly(A) polymerase family.</text>
</comment>
<dbReference type="Gene3D" id="1.10.3090.10">
    <property type="entry name" value="cca-adding enzyme, domain 2"/>
    <property type="match status" value="1"/>
</dbReference>
<evidence type="ECO:0000313" key="12">
    <source>
        <dbReference type="Proteomes" id="UP001235094"/>
    </source>
</evidence>
<dbReference type="CDD" id="cd05398">
    <property type="entry name" value="NT_ClassII-CCAase"/>
    <property type="match status" value="1"/>
</dbReference>
<dbReference type="Gene3D" id="3.30.460.10">
    <property type="entry name" value="Beta Polymerase, domain 2"/>
    <property type="match status" value="1"/>
</dbReference>
<dbReference type="InterPro" id="IPR002646">
    <property type="entry name" value="PolA_pol_head_dom"/>
</dbReference>
<feature type="domain" description="tRNA nucleotidyltransferase/poly(A) polymerase RNA and SrmB- binding" evidence="10">
    <location>
        <begin position="192"/>
        <end position="240"/>
    </location>
</feature>
<dbReference type="InterPro" id="IPR050264">
    <property type="entry name" value="Bact_CCA-adding_enz_type3_sf"/>
</dbReference>
<dbReference type="Proteomes" id="UP001235094">
    <property type="component" value="Unassembled WGS sequence"/>
</dbReference>
<keyword evidence="5" id="KW-0479">Metal-binding</keyword>
<dbReference type="PANTHER" id="PTHR46173">
    <property type="entry name" value="CCA TRNA NUCLEOTIDYLTRANSFERASE 1, MITOCHONDRIAL"/>
    <property type="match status" value="1"/>
</dbReference>
<dbReference type="InterPro" id="IPR043519">
    <property type="entry name" value="NT_sf"/>
</dbReference>
<comment type="caution">
    <text evidence="11">The sequence shown here is derived from an EMBL/GenBank/DDBJ whole genome shotgun (WGS) entry which is preliminary data.</text>
</comment>
<protein>
    <submittedName>
        <fullName evidence="11">Poly(A) polymerase</fullName>
        <ecNumber evidence="11">2.7.7.19</ecNumber>
    </submittedName>
</protein>
<feature type="domain" description="Poly A polymerase head" evidence="9">
    <location>
        <begin position="34"/>
        <end position="157"/>
    </location>
</feature>
<evidence type="ECO:0000256" key="3">
    <source>
        <dbReference type="ARBA" id="ARBA00022694"/>
    </source>
</evidence>
<dbReference type="PANTHER" id="PTHR46173:SF1">
    <property type="entry name" value="CCA TRNA NUCLEOTIDYLTRANSFERASE 1, MITOCHONDRIAL"/>
    <property type="match status" value="1"/>
</dbReference>
<keyword evidence="12" id="KW-1185">Reference proteome</keyword>
<keyword evidence="8" id="KW-0694">RNA-binding</keyword>
<evidence type="ECO:0000256" key="7">
    <source>
        <dbReference type="ARBA" id="ARBA00022842"/>
    </source>
</evidence>
<dbReference type="EC" id="2.7.7.19" evidence="11"/>
<gene>
    <name evidence="11" type="ORF">QOZ99_000583</name>
</gene>
<dbReference type="Pfam" id="PF01743">
    <property type="entry name" value="PolyA_pol"/>
    <property type="match status" value="1"/>
</dbReference>
<keyword evidence="6" id="KW-0547">Nucleotide-binding</keyword>